<evidence type="ECO:0000256" key="1">
    <source>
        <dbReference type="SAM" id="MobiDB-lite"/>
    </source>
</evidence>
<dbReference type="CDD" id="cd10150">
    <property type="entry name" value="CobN_like"/>
    <property type="match status" value="1"/>
</dbReference>
<name>A0A1B2E5Q6_9BACL</name>
<dbReference type="EMBL" id="CP016809">
    <property type="protein sequence ID" value="ANY75247.1"/>
    <property type="molecule type" value="Genomic_DNA"/>
</dbReference>
<gene>
    <name evidence="3" type="ORF">BBD41_23200</name>
</gene>
<sequence length="1245" mass="141700">MKITVLTTSHAAMKDLAFIYKKKWDASLRRRISLSVFNIEGTLSEEQWSWVETAVKQADFIIHDPHGSPARTISRIHDLCIGLEAEQVIVGGEGERLKDIYRLGSLRYHDLAGAGHRGHPSATSRGHSSTSSISTEQQDNLRHHRTLVAYWRNAGIPNLHHMLGYIATCFGKETDWPPVEPPFALKSLSIYDPSDSQSFESVEAYWASMPAREDYPTVAILFMGHSYPLHTGDIVSSLMQSIRAFANVLPVVFTSLTEIEPNRLRALLMHGGVHGGKVELIVNFVPFRLGAGPAGGKSDEILALLKEVDAPMFHPFFLTRRERQEWESSRQGLTPSEFLVQMMLPELDGSIETHPVAALSSLGYDEDMRFDAKELRMIEDRAQRVVGRVKRYLNLQSKKPSEKRVAIIGYNYPPGEGHLFQASFLDTFESISRILTAMKEHGYDTETYSGFELKERFIQEGILNSAVWTNDHWPDHLPTYKNTSYEQSNQVLNKRKKELVQQWGEAPGDIMTTEDGDFKIPGLRFGNLFIGIQPSRGIHEHPEAAYHDKGLLPHHQYLAFYQYLRDEFKADAILHVGTHGTLEFLEGKESGMSGDCLPDALIQDIPHFYAYYVGNPSEAMIAKRRSHATLIGYQSPPFTASGLYGEYAGLEASLHQYREAEQLNPARLPDLWEMLQDQAAALFLEASSLESLESELYRIRRSMIPDGLHILGEGYTHEQAAKHMSMILGHERGTHGSLQRLYARSLGWDYDELLEVQDIGRLQTLDEYVENAVSTFVQTREVPEPPQGSADQQSHWQDIWELGLNAYQSTKADLELKNLLRALEGKYLPVSLAGDCIRNPEVLPSGNNLVQFDPRSIPSRAAVASGWRIAENTLNLYDAAHKSYPETTALVMWGLETSRTQGETLGQILAYIGVRVKDQDHHKHVEYEIIPLSELKRPRLNVLVHICGYFRDMFPEQLSTLHRLFKEISELDEPFNQNWFKKHSERLYQQLRSAGAEHEEAWDLACARIYGPAEGEYGTSVTKLIETKQWEEEDQLGAAFMNSLKHVYSSDYRGKDMYDLYTANLAAVDIVSQIRSNHEHEITDLDHYYEFFGGLAKSVEIARGGKAEIYISDTTREHILTEEARKSVHRGVRTRLLNPKWIEGLLKHDYHGAQKVADRLENLLGLAATTNQVDSWIFSAVHQEYVVNEQRSKQMRDNNRWAYLGMLETLLESHQRDYWDATENELGLLRERFLELEGELEGRHD</sequence>
<dbReference type="AlphaFoldDB" id="A0A1B2E5Q6"/>
<dbReference type="Pfam" id="PF02514">
    <property type="entry name" value="CobN-Mg_chel"/>
    <property type="match status" value="1"/>
</dbReference>
<dbReference type="KEGG" id="pib:BBD41_23200"/>
<reference evidence="3" key="1">
    <citation type="submission" date="2016-08" db="EMBL/GenBank/DDBJ databases">
        <title>Complete Genome Seqeunce of Paenibacillus sp. nov. IHBB 9852 from high altitute lake of Indian trans-Himalayas.</title>
        <authorList>
            <person name="Kiran S."/>
            <person name="Swarnkar M.K."/>
            <person name="Rana A."/>
            <person name="Tewari R."/>
            <person name="Gulati A."/>
        </authorList>
    </citation>
    <scope>NUCLEOTIDE SEQUENCE [LARGE SCALE GENOMIC DNA]</scope>
    <source>
        <strain evidence="3">IHBB 9852</strain>
    </source>
</reference>
<protein>
    <recommendedName>
        <fullName evidence="2">CobN/magnesium chelatase domain-containing protein</fullName>
    </recommendedName>
</protein>
<proteinExistence type="predicted"/>
<feature type="region of interest" description="Disordered" evidence="1">
    <location>
        <begin position="114"/>
        <end position="139"/>
    </location>
</feature>
<evidence type="ECO:0000259" key="2">
    <source>
        <dbReference type="Pfam" id="PF02514"/>
    </source>
</evidence>
<feature type="compositionally biased region" description="Low complexity" evidence="1">
    <location>
        <begin position="121"/>
        <end position="135"/>
    </location>
</feature>
<dbReference type="RefSeq" id="WP_099478903.1">
    <property type="nucleotide sequence ID" value="NZ_CP016809.1"/>
</dbReference>
<evidence type="ECO:0000313" key="3">
    <source>
        <dbReference type="EMBL" id="ANY75247.1"/>
    </source>
</evidence>
<dbReference type="PANTHER" id="PTHR44119:SF1">
    <property type="entry name" value="MAGNESIUM-CHELATASE SUBUNIT CHLH, CHLOROPLASTIC"/>
    <property type="match status" value="1"/>
</dbReference>
<dbReference type="InterPro" id="IPR003672">
    <property type="entry name" value="CobN/Mg_chltase"/>
</dbReference>
<feature type="domain" description="CobN/magnesium chelatase" evidence="2">
    <location>
        <begin position="149"/>
        <end position="1225"/>
    </location>
</feature>
<dbReference type="PANTHER" id="PTHR44119">
    <property type="entry name" value="MAGNESIUM-CHELATASE SUBUNIT CHLH, CHLOROPLASTIC"/>
    <property type="match status" value="1"/>
</dbReference>
<organism evidence="3">
    <name type="scientific">Paenibacillus ihbetae</name>
    <dbReference type="NCBI Taxonomy" id="1870820"/>
    <lineage>
        <taxon>Bacteria</taxon>
        <taxon>Bacillati</taxon>
        <taxon>Bacillota</taxon>
        <taxon>Bacilli</taxon>
        <taxon>Bacillales</taxon>
        <taxon>Paenibacillaceae</taxon>
        <taxon>Paenibacillus</taxon>
    </lineage>
</organism>
<accession>A0A1B2E5Q6</accession>